<accession>A0A2P6U1F5</accession>
<gene>
    <name evidence="1" type="ORF">C2E21_1966</name>
</gene>
<proteinExistence type="predicted"/>
<dbReference type="EMBL" id="LHPG02000003">
    <property type="protein sequence ID" value="PRW60129.1"/>
    <property type="molecule type" value="Genomic_DNA"/>
</dbReference>
<evidence type="ECO:0000313" key="1">
    <source>
        <dbReference type="EMBL" id="PRW60129.1"/>
    </source>
</evidence>
<protein>
    <submittedName>
        <fullName evidence="1">F-box LRR-repeat 15-like isoform B</fullName>
    </submittedName>
</protein>
<comment type="caution">
    <text evidence="1">The sequence shown here is derived from an EMBL/GenBank/DDBJ whole genome shotgun (WGS) entry which is preliminary data.</text>
</comment>
<dbReference type="OrthoDB" id="3219396at2759"/>
<organism evidence="1 2">
    <name type="scientific">Chlorella sorokiniana</name>
    <name type="common">Freshwater green alga</name>
    <dbReference type="NCBI Taxonomy" id="3076"/>
    <lineage>
        <taxon>Eukaryota</taxon>
        <taxon>Viridiplantae</taxon>
        <taxon>Chlorophyta</taxon>
        <taxon>core chlorophytes</taxon>
        <taxon>Trebouxiophyceae</taxon>
        <taxon>Chlorellales</taxon>
        <taxon>Chlorellaceae</taxon>
        <taxon>Chlorella clade</taxon>
        <taxon>Chlorella</taxon>
    </lineage>
</organism>
<dbReference type="AlphaFoldDB" id="A0A2P6U1F5"/>
<evidence type="ECO:0000313" key="2">
    <source>
        <dbReference type="Proteomes" id="UP000239899"/>
    </source>
</evidence>
<dbReference type="Proteomes" id="UP000239899">
    <property type="component" value="Unassembled WGS sequence"/>
</dbReference>
<sequence>MPKTSSLAIDALPDGVLGDILAASGRPAGPAVTLVCRRWHRVLPSATGGRGAPALLLLADIVCILGRPVWLRCWQNWTCSSAALARRLPCQTASYICKVSRL</sequence>
<keyword evidence="2" id="KW-1185">Reference proteome</keyword>
<name>A0A2P6U1F5_CHLSO</name>
<reference evidence="1 2" key="1">
    <citation type="journal article" date="2018" name="Plant J.">
        <title>Genome sequences of Chlorella sorokiniana UTEX 1602 and Micractinium conductrix SAG 241.80: implications to maltose excretion by a green alga.</title>
        <authorList>
            <person name="Arriola M.B."/>
            <person name="Velmurugan N."/>
            <person name="Zhang Y."/>
            <person name="Plunkett M.H."/>
            <person name="Hondzo H."/>
            <person name="Barney B.M."/>
        </authorList>
    </citation>
    <scope>NUCLEOTIDE SEQUENCE [LARGE SCALE GENOMIC DNA]</scope>
    <source>
        <strain evidence="2">UTEX 1602</strain>
    </source>
</reference>